<keyword evidence="6 8" id="KW-0067">ATP-binding</keyword>
<dbReference type="GO" id="GO:0005615">
    <property type="term" value="C:extracellular space"/>
    <property type="evidence" value="ECO:0007669"/>
    <property type="project" value="TreeGrafter"/>
</dbReference>
<dbReference type="PANTHER" id="PTHR11547:SF38">
    <property type="entry name" value="ARGININE KINASE 1-RELATED"/>
    <property type="match status" value="1"/>
</dbReference>
<dbReference type="GO" id="GO:0005524">
    <property type="term" value="F:ATP binding"/>
    <property type="evidence" value="ECO:0007669"/>
    <property type="project" value="UniProtKB-UniRule"/>
</dbReference>
<evidence type="ECO:0000256" key="7">
    <source>
        <dbReference type="PROSITE-ProRule" id="PRU00842"/>
    </source>
</evidence>
<protein>
    <recommendedName>
        <fullName evidence="2">arginine kinase</fullName>
        <ecNumber evidence="2">2.7.3.3</ecNumber>
    </recommendedName>
</protein>
<dbReference type="Pfam" id="PF00217">
    <property type="entry name" value="ATP-gua_Ptrans"/>
    <property type="match status" value="1"/>
</dbReference>
<proteinExistence type="evidence at transcript level"/>
<dbReference type="InterPro" id="IPR036802">
    <property type="entry name" value="ATP-guanido_PTrfase_N_sf"/>
</dbReference>
<dbReference type="Gene3D" id="1.10.135.10">
    <property type="entry name" value="ATP:guanido phosphotransferase, N-terminal domain"/>
    <property type="match status" value="1"/>
</dbReference>
<dbReference type="FunFam" id="1.10.135.10:FF:000003">
    <property type="entry name" value="Three-domain arginine kinase"/>
    <property type="match status" value="1"/>
</dbReference>
<dbReference type="GO" id="GO:0046314">
    <property type="term" value="P:phosphocreatine biosynthetic process"/>
    <property type="evidence" value="ECO:0007669"/>
    <property type="project" value="InterPro"/>
</dbReference>
<dbReference type="GO" id="GO:0004054">
    <property type="term" value="F:arginine kinase activity"/>
    <property type="evidence" value="ECO:0007669"/>
    <property type="project" value="UniProtKB-EC"/>
</dbReference>
<sequence length="350" mass="39225">MSVDQYFTPENQSLVKTYLTQEIYDSLKGVKTKDVGYDVDIAIQTCKDNQDSGVGIYAGDEDSYFALAPIFDPIIDAYHGGYSKDAKHKSDMDPSHLKGSEEKVDDFVISTRIRVGRNIRGYGLSPGISREQRSELEKLLTNALTKLTGDLSGKYFPLLGMSETDRIKLVEDHFLFKKGDRFLESCGANRDWPEGRGIFHNDKKTFLVWINEEDQLRIISMQSGGDFVEIFDRLGRGIKAIEASIKATADKVYMFNDHHGFIHSCPTNLGTGMRASVHIKLPKLSADKDKFYKTCADLKLQPRGVHGEHSESKGGIYDVSNKHRIGYTEVELVQTLIDGVSKLIALEKAL</sequence>
<evidence type="ECO:0000256" key="4">
    <source>
        <dbReference type="ARBA" id="ARBA00022741"/>
    </source>
</evidence>
<feature type="binding site" evidence="8">
    <location>
        <position position="217"/>
    </location>
    <ligand>
        <name>ATP</name>
        <dbReference type="ChEBI" id="CHEBI:30616"/>
    </ligand>
</feature>
<feature type="binding site" evidence="8">
    <location>
        <begin position="274"/>
        <end position="278"/>
    </location>
    <ligand>
        <name>ATP</name>
        <dbReference type="ChEBI" id="CHEBI:30616"/>
    </ligand>
</feature>
<evidence type="ECO:0000256" key="6">
    <source>
        <dbReference type="ARBA" id="ARBA00022840"/>
    </source>
</evidence>
<dbReference type="EC" id="2.7.3.3" evidence="2"/>
<evidence type="ECO:0000259" key="11">
    <source>
        <dbReference type="PROSITE" id="PS51510"/>
    </source>
</evidence>
<organism evidence="12">
    <name type="scientific">Hirondellea gigas</name>
    <dbReference type="NCBI Taxonomy" id="1518452"/>
    <lineage>
        <taxon>Eukaryota</taxon>
        <taxon>Metazoa</taxon>
        <taxon>Ecdysozoa</taxon>
        <taxon>Arthropoda</taxon>
        <taxon>Crustacea</taxon>
        <taxon>Multicrustacea</taxon>
        <taxon>Malacostraca</taxon>
        <taxon>Eumalacostraca</taxon>
        <taxon>Peracarida</taxon>
        <taxon>Amphipoda</taxon>
        <taxon>Amphilochidea</taxon>
        <taxon>Lysianassida</taxon>
        <taxon>Lysianassidira</taxon>
        <taxon>Lysianassoidea</taxon>
        <taxon>Lysianassidae</taxon>
        <taxon>Hirondellea</taxon>
    </lineage>
</organism>
<feature type="domain" description="Phosphagen kinase C-terminal" evidence="11">
    <location>
        <begin position="107"/>
        <end position="350"/>
    </location>
</feature>
<accession>A0A6A7G196</accession>
<dbReference type="CDD" id="cd07931">
    <property type="entry name" value="eukaryotic_phosphagen_kinases"/>
    <property type="match status" value="1"/>
</dbReference>
<reference evidence="12" key="1">
    <citation type="submission" date="2017-11" db="EMBL/GenBank/DDBJ databases">
        <title>The sensing device of the deep-sea amphipod.</title>
        <authorList>
            <person name="Kobayashi H."/>
            <person name="Nagahama T."/>
            <person name="Arai W."/>
            <person name="Sasagawa Y."/>
            <person name="Umeda M."/>
            <person name="Hayashi T."/>
            <person name="Nikaido I."/>
            <person name="Watanabe H."/>
            <person name="Oguri K."/>
            <person name="Kitazato H."/>
            <person name="Fujioka K."/>
            <person name="Kido Y."/>
            <person name="Takami H."/>
        </authorList>
    </citation>
    <scope>NUCLEOTIDE SEQUENCE</scope>
    <source>
        <tissue evidence="12">Whole body</tissue>
    </source>
</reference>
<evidence type="ECO:0000256" key="1">
    <source>
        <dbReference type="ARBA" id="ARBA00006798"/>
    </source>
</evidence>
<comment type="similarity">
    <text evidence="1 7 9">Belongs to the ATP:guanido phosphotransferase family.</text>
</comment>
<name>A0A6A7G196_9CRUS</name>
<evidence type="ECO:0000259" key="10">
    <source>
        <dbReference type="PROSITE" id="PS51509"/>
    </source>
</evidence>
<dbReference type="FunFam" id="3.30.590.10:FF:000002">
    <property type="entry name" value="Creatine kinase S-type, mitochondrial"/>
    <property type="match status" value="1"/>
</dbReference>
<dbReference type="PROSITE" id="PS51510">
    <property type="entry name" value="PHOSPHAGEN_KINASE_C"/>
    <property type="match status" value="1"/>
</dbReference>
<dbReference type="InterPro" id="IPR014746">
    <property type="entry name" value="Gln_synth/guanido_kin_cat_dom"/>
</dbReference>
<feature type="binding site" evidence="8">
    <location>
        <position position="173"/>
    </location>
    <ligand>
        <name>ATP</name>
        <dbReference type="ChEBI" id="CHEBI:30616"/>
    </ligand>
</feature>
<dbReference type="PROSITE" id="PS51509">
    <property type="entry name" value="PHOSPHAGEN_KINASE_N"/>
    <property type="match status" value="1"/>
</dbReference>
<evidence type="ECO:0000256" key="9">
    <source>
        <dbReference type="RuleBase" id="RU000505"/>
    </source>
</evidence>
<dbReference type="AlphaFoldDB" id="A0A6A7G196"/>
<evidence type="ECO:0000256" key="5">
    <source>
        <dbReference type="ARBA" id="ARBA00022777"/>
    </source>
</evidence>
<feature type="domain" description="Phosphagen kinase N-terminal" evidence="10">
    <location>
        <begin position="1"/>
        <end position="80"/>
    </location>
</feature>
<evidence type="ECO:0000256" key="8">
    <source>
        <dbReference type="PROSITE-ProRule" id="PRU00843"/>
    </source>
</evidence>
<evidence type="ECO:0000256" key="3">
    <source>
        <dbReference type="ARBA" id="ARBA00022679"/>
    </source>
</evidence>
<keyword evidence="3 8" id="KW-0808">Transferase</keyword>
<dbReference type="PANTHER" id="PTHR11547">
    <property type="entry name" value="ARGININE OR CREATINE KINASE"/>
    <property type="match status" value="1"/>
</dbReference>
<dbReference type="InterPro" id="IPR022414">
    <property type="entry name" value="ATP-guanido_PTrfase_cat"/>
</dbReference>
<dbReference type="PROSITE" id="PS00112">
    <property type="entry name" value="PHOSPHAGEN_KINASE"/>
    <property type="match status" value="1"/>
</dbReference>
<keyword evidence="5 8" id="KW-0418">Kinase</keyword>
<dbReference type="GO" id="GO:0004111">
    <property type="term" value="F:creatine kinase activity"/>
    <property type="evidence" value="ECO:0007669"/>
    <property type="project" value="InterPro"/>
</dbReference>
<dbReference type="Pfam" id="PF02807">
    <property type="entry name" value="ATP-gua_PtransN"/>
    <property type="match status" value="1"/>
</dbReference>
<keyword evidence="4 8" id="KW-0547">Nucleotide-binding</keyword>
<dbReference type="SUPFAM" id="SSF55931">
    <property type="entry name" value="Glutamine synthetase/guanido kinase"/>
    <property type="match status" value="1"/>
</dbReference>
<dbReference type="InterPro" id="IPR000749">
    <property type="entry name" value="ATP-guanido_PTrfase"/>
</dbReference>
<evidence type="ECO:0000313" key="12">
    <source>
        <dbReference type="EMBL" id="LAC24707.1"/>
    </source>
</evidence>
<dbReference type="InterPro" id="IPR022415">
    <property type="entry name" value="ATP-guanido_PTrfase_AS"/>
</dbReference>
<dbReference type="EMBL" id="IACT01005556">
    <property type="protein sequence ID" value="LAC24707.1"/>
    <property type="molecule type" value="mRNA"/>
</dbReference>
<dbReference type="Gene3D" id="3.30.590.10">
    <property type="entry name" value="Glutamine synthetase/guanido kinase, catalytic domain"/>
    <property type="match status" value="1"/>
</dbReference>
<feature type="binding site" evidence="8">
    <location>
        <begin position="303"/>
        <end position="308"/>
    </location>
    <ligand>
        <name>ATP</name>
        <dbReference type="ChEBI" id="CHEBI:30616"/>
    </ligand>
</feature>
<dbReference type="SUPFAM" id="SSF48034">
    <property type="entry name" value="Guanido kinase N-terminal domain"/>
    <property type="match status" value="1"/>
</dbReference>
<dbReference type="InterPro" id="IPR022413">
    <property type="entry name" value="ATP-guanido_PTrfase_N"/>
</dbReference>
<feature type="binding site" evidence="8">
    <location>
        <begin position="110"/>
        <end position="114"/>
    </location>
    <ligand>
        <name>ATP</name>
        <dbReference type="ChEBI" id="CHEBI:30616"/>
    </ligand>
</feature>
<evidence type="ECO:0000256" key="2">
    <source>
        <dbReference type="ARBA" id="ARBA00012230"/>
    </source>
</evidence>